<name>A0ABD2N6Z6_9CUCU</name>
<evidence type="ECO:0000256" key="1">
    <source>
        <dbReference type="SAM" id="MobiDB-lite"/>
    </source>
</evidence>
<dbReference type="AlphaFoldDB" id="A0ABD2N6Z6"/>
<sequence>MSPRPLRDSKIAEILNIFEDSDDDLEDDDDSIADPDYQAENEMEQEQFSNDENEDDSELDPSPSTSAVLTGSQPTQLEGHPRKPKTQPAIEKEKPAFE</sequence>
<reference evidence="2 3" key="1">
    <citation type="journal article" date="2021" name="BMC Biol.">
        <title>Horizontally acquired antibacterial genes associated with adaptive radiation of ladybird beetles.</title>
        <authorList>
            <person name="Li H.S."/>
            <person name="Tang X.F."/>
            <person name="Huang Y.H."/>
            <person name="Xu Z.Y."/>
            <person name="Chen M.L."/>
            <person name="Du X.Y."/>
            <person name="Qiu B.Y."/>
            <person name="Chen P.T."/>
            <person name="Zhang W."/>
            <person name="Slipinski A."/>
            <person name="Escalona H.E."/>
            <person name="Waterhouse R.M."/>
            <person name="Zwick A."/>
            <person name="Pang H."/>
        </authorList>
    </citation>
    <scope>NUCLEOTIDE SEQUENCE [LARGE SCALE GENOMIC DNA]</scope>
    <source>
        <strain evidence="2">SYSU2018</strain>
    </source>
</reference>
<evidence type="ECO:0000313" key="2">
    <source>
        <dbReference type="EMBL" id="KAL3274039.1"/>
    </source>
</evidence>
<feature type="compositionally biased region" description="Acidic residues" evidence="1">
    <location>
        <begin position="19"/>
        <end position="59"/>
    </location>
</feature>
<dbReference type="Proteomes" id="UP001516400">
    <property type="component" value="Unassembled WGS sequence"/>
</dbReference>
<feature type="region of interest" description="Disordered" evidence="1">
    <location>
        <begin position="18"/>
        <end position="98"/>
    </location>
</feature>
<feature type="compositionally biased region" description="Polar residues" evidence="1">
    <location>
        <begin position="65"/>
        <end position="76"/>
    </location>
</feature>
<evidence type="ECO:0000313" key="3">
    <source>
        <dbReference type="Proteomes" id="UP001516400"/>
    </source>
</evidence>
<proteinExistence type="predicted"/>
<organism evidence="2 3">
    <name type="scientific">Cryptolaemus montrouzieri</name>
    <dbReference type="NCBI Taxonomy" id="559131"/>
    <lineage>
        <taxon>Eukaryota</taxon>
        <taxon>Metazoa</taxon>
        <taxon>Ecdysozoa</taxon>
        <taxon>Arthropoda</taxon>
        <taxon>Hexapoda</taxon>
        <taxon>Insecta</taxon>
        <taxon>Pterygota</taxon>
        <taxon>Neoptera</taxon>
        <taxon>Endopterygota</taxon>
        <taxon>Coleoptera</taxon>
        <taxon>Polyphaga</taxon>
        <taxon>Cucujiformia</taxon>
        <taxon>Coccinelloidea</taxon>
        <taxon>Coccinellidae</taxon>
        <taxon>Scymninae</taxon>
        <taxon>Scymnini</taxon>
        <taxon>Cryptolaemus</taxon>
    </lineage>
</organism>
<keyword evidence="3" id="KW-1185">Reference proteome</keyword>
<dbReference type="EMBL" id="JABFTP020000062">
    <property type="protein sequence ID" value="KAL3274039.1"/>
    <property type="molecule type" value="Genomic_DNA"/>
</dbReference>
<comment type="caution">
    <text evidence="2">The sequence shown here is derived from an EMBL/GenBank/DDBJ whole genome shotgun (WGS) entry which is preliminary data.</text>
</comment>
<protein>
    <submittedName>
        <fullName evidence="2">Uncharacterized protein</fullName>
    </submittedName>
</protein>
<gene>
    <name evidence="2" type="ORF">HHI36_015458</name>
</gene>
<accession>A0ABD2N6Z6</accession>